<proteinExistence type="predicted"/>
<evidence type="ECO:0000313" key="2">
    <source>
        <dbReference type="Proteomes" id="UP000176865"/>
    </source>
</evidence>
<evidence type="ECO:0000313" key="1">
    <source>
        <dbReference type="EMBL" id="OGD68523.1"/>
    </source>
</evidence>
<sequence length="146" mass="16403">MKEKEKNFVLVVDANEEILKLAKTKIKMFADDIKIIGETDVENARYIFDSCHESLKAVFVGSGIASFTIEDAREPATLGFIREIRESGWNKPLVGFSGNPDFGIQMYGAGCTRIFSHKGYMVEEIVEALRNHDVIDIPNKEESATR</sequence>
<dbReference type="Proteomes" id="UP000176865">
    <property type="component" value="Unassembled WGS sequence"/>
</dbReference>
<dbReference type="EMBL" id="MFAB01000023">
    <property type="protein sequence ID" value="OGD68523.1"/>
    <property type="molecule type" value="Genomic_DNA"/>
</dbReference>
<organism evidence="1 2">
    <name type="scientific">Candidatus Campbellbacteria bacterium RIFCSPLOWO2_01_FULL_34_15</name>
    <dbReference type="NCBI Taxonomy" id="1797579"/>
    <lineage>
        <taxon>Bacteria</taxon>
        <taxon>Candidatus Campbelliibacteriota</taxon>
    </lineage>
</organism>
<evidence type="ECO:0008006" key="3">
    <source>
        <dbReference type="Google" id="ProtNLM"/>
    </source>
</evidence>
<reference evidence="1 2" key="1">
    <citation type="journal article" date="2016" name="Nat. Commun.">
        <title>Thousands of microbial genomes shed light on interconnected biogeochemical processes in an aquifer system.</title>
        <authorList>
            <person name="Anantharaman K."/>
            <person name="Brown C.T."/>
            <person name="Hug L.A."/>
            <person name="Sharon I."/>
            <person name="Castelle C.J."/>
            <person name="Probst A.J."/>
            <person name="Thomas B.C."/>
            <person name="Singh A."/>
            <person name="Wilkins M.J."/>
            <person name="Karaoz U."/>
            <person name="Brodie E.L."/>
            <person name="Williams K.H."/>
            <person name="Hubbard S.S."/>
            <person name="Banfield J.F."/>
        </authorList>
    </citation>
    <scope>NUCLEOTIDE SEQUENCE [LARGE SCALE GENOMIC DNA]</scope>
</reference>
<protein>
    <recommendedName>
        <fullName evidence="3">Response regulatory domain-containing protein</fullName>
    </recommendedName>
</protein>
<comment type="caution">
    <text evidence="1">The sequence shown here is derived from an EMBL/GenBank/DDBJ whole genome shotgun (WGS) entry which is preliminary data.</text>
</comment>
<accession>A0A1F5EMC8</accession>
<dbReference type="STRING" id="1797579.A2996_01135"/>
<dbReference type="AlphaFoldDB" id="A0A1F5EMC8"/>
<gene>
    <name evidence="1" type="ORF">A2996_01135</name>
</gene>
<name>A0A1F5EMC8_9BACT</name>